<organism evidence="2">
    <name type="scientific">Echinostoma caproni</name>
    <dbReference type="NCBI Taxonomy" id="27848"/>
    <lineage>
        <taxon>Eukaryota</taxon>
        <taxon>Metazoa</taxon>
        <taxon>Spiralia</taxon>
        <taxon>Lophotrochozoa</taxon>
        <taxon>Platyhelminthes</taxon>
        <taxon>Trematoda</taxon>
        <taxon>Digenea</taxon>
        <taxon>Plagiorchiida</taxon>
        <taxon>Echinostomata</taxon>
        <taxon>Echinostomatoidea</taxon>
        <taxon>Echinostomatidae</taxon>
        <taxon>Echinostoma</taxon>
    </lineage>
</organism>
<dbReference type="AlphaFoldDB" id="A0A183BCA4"/>
<accession>A0A183BCA4</accession>
<feature type="compositionally biased region" description="Polar residues" evidence="1">
    <location>
        <begin position="44"/>
        <end position="57"/>
    </location>
</feature>
<feature type="region of interest" description="Disordered" evidence="1">
    <location>
        <begin position="92"/>
        <end position="144"/>
    </location>
</feature>
<feature type="compositionally biased region" description="Pro residues" evidence="1">
    <location>
        <begin position="22"/>
        <end position="31"/>
    </location>
</feature>
<protein>
    <submittedName>
        <fullName evidence="2">WH2 domain-containing protein</fullName>
    </submittedName>
</protein>
<proteinExistence type="predicted"/>
<feature type="region of interest" description="Disordered" evidence="1">
    <location>
        <begin position="1"/>
        <end position="78"/>
    </location>
</feature>
<name>A0A183BCA4_9TREM</name>
<sequence length="195" mass="21587">LTIPPRESQLKAPPSKFNHSHSPPPPPPPHRSPNTQHAAPIKPMNSTTPDTVANTSVVPRHRPRATAPNPTVDNPRLERSTGLETKAIGPHISILLKPPPPPPPTAPPPTSQSSVSDHNPDPGIVDYRAHDSLDPNGSSPPEERSRRVSNLFIFCFLLLIHSLRGVFCFEIRLFLYLYIIRQSFRGINSFSSFKF</sequence>
<evidence type="ECO:0000256" key="1">
    <source>
        <dbReference type="SAM" id="MobiDB-lite"/>
    </source>
</evidence>
<feature type="compositionally biased region" description="Pro residues" evidence="1">
    <location>
        <begin position="97"/>
        <end position="110"/>
    </location>
</feature>
<reference evidence="2" key="1">
    <citation type="submission" date="2016-06" db="UniProtKB">
        <authorList>
            <consortium name="WormBaseParasite"/>
        </authorList>
    </citation>
    <scope>IDENTIFICATION</scope>
</reference>
<evidence type="ECO:0000313" key="2">
    <source>
        <dbReference type="WBParaSite" id="ECPE_0001688201-mRNA-1"/>
    </source>
</evidence>
<dbReference type="WBParaSite" id="ECPE_0001688201-mRNA-1">
    <property type="protein sequence ID" value="ECPE_0001688201-mRNA-1"/>
    <property type="gene ID" value="ECPE_0001688201"/>
</dbReference>